<name>A0A1F6TI82_9PROT</name>
<protein>
    <submittedName>
        <fullName evidence="2">Uncharacterized protein</fullName>
    </submittedName>
</protein>
<reference evidence="2 3" key="1">
    <citation type="journal article" date="2016" name="Nat. Commun.">
        <title>Thousands of microbial genomes shed light on interconnected biogeochemical processes in an aquifer system.</title>
        <authorList>
            <person name="Anantharaman K."/>
            <person name="Brown C.T."/>
            <person name="Hug L.A."/>
            <person name="Sharon I."/>
            <person name="Castelle C.J."/>
            <person name="Probst A.J."/>
            <person name="Thomas B.C."/>
            <person name="Singh A."/>
            <person name="Wilkins M.J."/>
            <person name="Karaoz U."/>
            <person name="Brodie E.L."/>
            <person name="Williams K.H."/>
            <person name="Hubbard S.S."/>
            <person name="Banfield J.F."/>
        </authorList>
    </citation>
    <scope>NUCLEOTIDE SEQUENCE [LARGE SCALE GENOMIC DNA]</scope>
</reference>
<gene>
    <name evidence="2" type="ORF">A2150_05940</name>
</gene>
<feature type="transmembrane region" description="Helical" evidence="1">
    <location>
        <begin position="128"/>
        <end position="152"/>
    </location>
</feature>
<dbReference type="EMBL" id="MFSS01000011">
    <property type="protein sequence ID" value="OGI44824.1"/>
    <property type="molecule type" value="Genomic_DNA"/>
</dbReference>
<evidence type="ECO:0000256" key="1">
    <source>
        <dbReference type="SAM" id="Phobius"/>
    </source>
</evidence>
<feature type="transmembrane region" description="Helical" evidence="1">
    <location>
        <begin position="102"/>
        <end position="121"/>
    </location>
</feature>
<accession>A0A1F6TI82</accession>
<keyword evidence="1" id="KW-1133">Transmembrane helix</keyword>
<evidence type="ECO:0000313" key="3">
    <source>
        <dbReference type="Proteomes" id="UP000177925"/>
    </source>
</evidence>
<dbReference type="AlphaFoldDB" id="A0A1F6TI82"/>
<keyword evidence="1" id="KW-0472">Membrane</keyword>
<feature type="transmembrane region" description="Helical" evidence="1">
    <location>
        <begin position="158"/>
        <end position="182"/>
    </location>
</feature>
<proteinExistence type="predicted"/>
<feature type="transmembrane region" description="Helical" evidence="1">
    <location>
        <begin position="7"/>
        <end position="26"/>
    </location>
</feature>
<comment type="caution">
    <text evidence="2">The sequence shown here is derived from an EMBL/GenBank/DDBJ whole genome shotgun (WGS) entry which is preliminary data.</text>
</comment>
<organism evidence="2 3">
    <name type="scientific">Candidatus Muproteobacteria bacterium RBG_16_64_11</name>
    <dbReference type="NCBI Taxonomy" id="1817758"/>
    <lineage>
        <taxon>Bacteria</taxon>
        <taxon>Pseudomonadati</taxon>
        <taxon>Pseudomonadota</taxon>
        <taxon>Candidatus Muproteobacteria</taxon>
    </lineage>
</organism>
<evidence type="ECO:0000313" key="2">
    <source>
        <dbReference type="EMBL" id="OGI44824.1"/>
    </source>
</evidence>
<sequence length="195" mass="20722">MIGKKNIVFGFFFLLLTAALGPFMIVNFSADLAASEADKQQKVGALQQARDSGYEVDLEKLNAEQIAKANTDALLALSARLNSRVPIDEIKTGPHAHGNLEAILNILVGVLLGFLAIPVVFKQLISWSFILGTLGHSGLLFLAVAVQLPWAGDLLGSWFGYIGPSLILIGLLLAAIGAAMGFNGGLVKDKKQQQP</sequence>
<keyword evidence="1" id="KW-0812">Transmembrane</keyword>
<dbReference type="Proteomes" id="UP000177925">
    <property type="component" value="Unassembled WGS sequence"/>
</dbReference>